<dbReference type="AlphaFoldDB" id="A0A1M6BQD3"/>
<feature type="transmembrane region" description="Helical" evidence="6">
    <location>
        <begin position="286"/>
        <end position="307"/>
    </location>
</feature>
<evidence type="ECO:0000313" key="9">
    <source>
        <dbReference type="Proteomes" id="UP000184442"/>
    </source>
</evidence>
<protein>
    <submittedName>
        <fullName evidence="8">Phosphate:Na+ symporter</fullName>
    </submittedName>
</protein>
<sequence length="541" mass="59376">MVFNMVINLFAGLAIFLYGMKVMSDALQKAAGNRMKRLLEILTRNRVLAVLVGTVITAIIQSSSATTVMVVGLVNAGIMNLSQAVGVIMGANIGTTMTAQLIAFKFDNIVPFALIIGDVFVLFGRKKTHRQLGELILGFGLLFMGMNYMSDAMKPLREIPQFTQFMVDLQHNPILGVFAGFLLTAVVQSSSATIGILQALASQGLVPIEAALPILFGDNIGTCVTALLASIGTNLTAKRAALMHLIFNIIGTFIFLIILGPVVGIIKFTSIDTVRQIANAHTLFNLVNTIIQLPFAGFLVVIVTKILPGKEESDPSKLVYLDERILETPSVAVVQIIKEILRMADIARTNVKKSIDAILSGDEKLIEEVYTDEKTINALERKITEYLLAVSSKPISEDQSNRVAALFNTVHDVERIGDHAENLVELAQFKIDNKIVFSDTAIKEVKEIYSIVDRAIEAALEALKNDDEEKVKEVDKYEDMVDELRDSFRESHIRRLNNNQCNINAGVVFLDIITNLERISDHGINIAGIVNPSAINQKPKK</sequence>
<keyword evidence="4 6" id="KW-1133">Transmembrane helix</keyword>
<evidence type="ECO:0000256" key="1">
    <source>
        <dbReference type="ARBA" id="ARBA00004651"/>
    </source>
</evidence>
<feature type="transmembrane region" description="Helical" evidence="6">
    <location>
        <begin position="102"/>
        <end position="123"/>
    </location>
</feature>
<gene>
    <name evidence="8" type="ORF">SAMN02745176_00483</name>
</gene>
<feature type="transmembrane region" description="Helical" evidence="6">
    <location>
        <begin position="174"/>
        <end position="198"/>
    </location>
</feature>
<evidence type="ECO:0000259" key="7">
    <source>
        <dbReference type="Pfam" id="PF01895"/>
    </source>
</evidence>
<dbReference type="InterPro" id="IPR003841">
    <property type="entry name" value="Na/Pi_transpt"/>
</dbReference>
<reference evidence="8 9" key="1">
    <citation type="submission" date="2016-11" db="EMBL/GenBank/DDBJ databases">
        <authorList>
            <person name="Jaros S."/>
            <person name="Januszkiewicz K."/>
            <person name="Wedrychowicz H."/>
        </authorList>
    </citation>
    <scope>NUCLEOTIDE SEQUENCE [LARGE SCALE GENOMIC DNA]</scope>
    <source>
        <strain evidence="8 9">DSM 19022</strain>
    </source>
</reference>
<evidence type="ECO:0000256" key="2">
    <source>
        <dbReference type="ARBA" id="ARBA00022475"/>
    </source>
</evidence>
<dbReference type="Gene3D" id="1.20.58.220">
    <property type="entry name" value="Phosphate transport system protein phou homolog 2, domain 2"/>
    <property type="match status" value="1"/>
</dbReference>
<dbReference type="Pfam" id="PF01895">
    <property type="entry name" value="PhoU"/>
    <property type="match status" value="2"/>
</dbReference>
<feature type="domain" description="PhoU" evidence="7">
    <location>
        <begin position="446"/>
        <end position="529"/>
    </location>
</feature>
<dbReference type="InterPro" id="IPR026022">
    <property type="entry name" value="PhoU_dom"/>
</dbReference>
<evidence type="ECO:0000256" key="5">
    <source>
        <dbReference type="ARBA" id="ARBA00023136"/>
    </source>
</evidence>
<name>A0A1M6BQD3_9FIRM</name>
<keyword evidence="3 6" id="KW-0812">Transmembrane</keyword>
<organism evidence="8 9">
    <name type="scientific">Lutispora thermophila DSM 19022</name>
    <dbReference type="NCBI Taxonomy" id="1122184"/>
    <lineage>
        <taxon>Bacteria</taxon>
        <taxon>Bacillati</taxon>
        <taxon>Bacillota</taxon>
        <taxon>Clostridia</taxon>
        <taxon>Lutisporales</taxon>
        <taxon>Lutisporaceae</taxon>
        <taxon>Lutispora</taxon>
    </lineage>
</organism>
<dbReference type="PANTHER" id="PTHR10010:SF46">
    <property type="entry name" value="SODIUM-DEPENDENT PHOSPHATE TRANSPORT PROTEIN 2B"/>
    <property type="match status" value="1"/>
</dbReference>
<feature type="transmembrane region" description="Helical" evidence="6">
    <location>
        <begin position="210"/>
        <end position="233"/>
    </location>
</feature>
<proteinExistence type="predicted"/>
<feature type="transmembrane region" description="Helical" evidence="6">
    <location>
        <begin position="45"/>
        <end position="62"/>
    </location>
</feature>
<dbReference type="EMBL" id="FQZS01000004">
    <property type="protein sequence ID" value="SHI50917.1"/>
    <property type="molecule type" value="Genomic_DNA"/>
</dbReference>
<feature type="transmembrane region" description="Helical" evidence="6">
    <location>
        <begin position="245"/>
        <end position="266"/>
    </location>
</feature>
<dbReference type="SUPFAM" id="SSF109755">
    <property type="entry name" value="PhoU-like"/>
    <property type="match status" value="1"/>
</dbReference>
<feature type="transmembrane region" description="Helical" evidence="6">
    <location>
        <begin position="6"/>
        <end position="24"/>
    </location>
</feature>
<dbReference type="Pfam" id="PF02690">
    <property type="entry name" value="Na_Pi_cotrans"/>
    <property type="match status" value="2"/>
</dbReference>
<dbReference type="RefSeq" id="WP_333782538.1">
    <property type="nucleotide sequence ID" value="NZ_FQZS01000004.1"/>
</dbReference>
<dbReference type="InterPro" id="IPR038078">
    <property type="entry name" value="PhoU-like_sf"/>
</dbReference>
<feature type="domain" description="PhoU" evidence="7">
    <location>
        <begin position="340"/>
        <end position="426"/>
    </location>
</feature>
<dbReference type="PANTHER" id="PTHR10010">
    <property type="entry name" value="SOLUTE CARRIER FAMILY 34 SODIUM PHOSPHATE , MEMBER 2-RELATED"/>
    <property type="match status" value="1"/>
</dbReference>
<dbReference type="STRING" id="1122184.SAMN02745176_00483"/>
<keyword evidence="2" id="KW-1003">Cell membrane</keyword>
<comment type="subcellular location">
    <subcellularLocation>
        <location evidence="1">Cell membrane</location>
        <topology evidence="1">Multi-pass membrane protein</topology>
    </subcellularLocation>
</comment>
<evidence type="ECO:0000256" key="6">
    <source>
        <dbReference type="SAM" id="Phobius"/>
    </source>
</evidence>
<dbReference type="InterPro" id="IPR004633">
    <property type="entry name" value="NaPi_cotrn-rel/YqeW-like"/>
</dbReference>
<dbReference type="GO" id="GO:0044341">
    <property type="term" value="P:sodium-dependent phosphate transport"/>
    <property type="evidence" value="ECO:0007669"/>
    <property type="project" value="InterPro"/>
</dbReference>
<dbReference type="GO" id="GO:0005436">
    <property type="term" value="F:sodium:phosphate symporter activity"/>
    <property type="evidence" value="ECO:0007669"/>
    <property type="project" value="InterPro"/>
</dbReference>
<evidence type="ECO:0000256" key="3">
    <source>
        <dbReference type="ARBA" id="ARBA00022692"/>
    </source>
</evidence>
<evidence type="ECO:0000313" key="8">
    <source>
        <dbReference type="EMBL" id="SHI50917.1"/>
    </source>
</evidence>
<dbReference type="GO" id="GO:0005886">
    <property type="term" value="C:plasma membrane"/>
    <property type="evidence" value="ECO:0007669"/>
    <property type="project" value="UniProtKB-SubCell"/>
</dbReference>
<dbReference type="NCBIfam" id="NF037997">
    <property type="entry name" value="Na_Pi_symport"/>
    <property type="match status" value="1"/>
</dbReference>
<evidence type="ECO:0000256" key="4">
    <source>
        <dbReference type="ARBA" id="ARBA00022989"/>
    </source>
</evidence>
<keyword evidence="5 6" id="KW-0472">Membrane</keyword>
<accession>A0A1M6BQD3</accession>
<keyword evidence="9" id="KW-1185">Reference proteome</keyword>
<dbReference type="NCBIfam" id="TIGR00704">
    <property type="entry name" value="NaPi_cotrn_rel"/>
    <property type="match status" value="1"/>
</dbReference>
<dbReference type="Proteomes" id="UP000184442">
    <property type="component" value="Unassembled WGS sequence"/>
</dbReference>